<sequence>MTRWTVAVFEFQRYFKWKQELVSVGLMLLTVGIMSVWPAIKGWVDQDYKVALVSELAAPKVPGYAISQIRPDATDNARAGLGEVWDLLVLVDGAELKLVAQKSASWQDKLTPELQRWLQQQLIAGLPLDPAQKAVVQRLPKAEFEFLQQDNREESKQQKLLGGGILILLSVGVFSGFGFMFTAITSEKQQRVTEQLLTLITPSQWIDGKILGISLFCLKTMLTTGLFAFVVMQAIRMMSGKDLFALPLQPLPIVLTLVFVALGLLLINSFMAGFAATIDDPNHSSRSVVMFLPSLPLFLVFSAMDNTEGALMQFLSWFPLTSYAAMPMRLASTSVAWWEWLGALLVLLAFLYWARAAAARIFELGIRMYGKEPDWSELLRSFFLSSGKAIR</sequence>
<evidence type="ECO:0000256" key="1">
    <source>
        <dbReference type="ARBA" id="ARBA00004141"/>
    </source>
</evidence>
<keyword evidence="2 5" id="KW-0812">Transmembrane</keyword>
<dbReference type="EMBL" id="JBHSGB010000005">
    <property type="protein sequence ID" value="MFC4654231.1"/>
    <property type="molecule type" value="Genomic_DNA"/>
</dbReference>
<organism evidence="7 8">
    <name type="scientific">Rheinheimera marina</name>
    <dbReference type="NCBI Taxonomy" id="1774958"/>
    <lineage>
        <taxon>Bacteria</taxon>
        <taxon>Pseudomonadati</taxon>
        <taxon>Pseudomonadota</taxon>
        <taxon>Gammaproteobacteria</taxon>
        <taxon>Chromatiales</taxon>
        <taxon>Chromatiaceae</taxon>
        <taxon>Rheinheimera</taxon>
    </lineage>
</organism>
<protein>
    <submittedName>
        <fullName evidence="7">ABC transporter permease</fullName>
    </submittedName>
</protein>
<keyword evidence="3 5" id="KW-1133">Transmembrane helix</keyword>
<evidence type="ECO:0000256" key="4">
    <source>
        <dbReference type="ARBA" id="ARBA00023136"/>
    </source>
</evidence>
<reference evidence="8" key="1">
    <citation type="journal article" date="2019" name="Int. J. Syst. Evol. Microbiol.">
        <title>The Global Catalogue of Microorganisms (GCM) 10K type strain sequencing project: providing services to taxonomists for standard genome sequencing and annotation.</title>
        <authorList>
            <consortium name="The Broad Institute Genomics Platform"/>
            <consortium name="The Broad Institute Genome Sequencing Center for Infectious Disease"/>
            <person name="Wu L."/>
            <person name="Ma J."/>
        </authorList>
    </citation>
    <scope>NUCLEOTIDE SEQUENCE [LARGE SCALE GENOMIC DNA]</scope>
    <source>
        <strain evidence="8">DT28</strain>
    </source>
</reference>
<dbReference type="InterPro" id="IPR013525">
    <property type="entry name" value="ABC2_TM"/>
</dbReference>
<evidence type="ECO:0000259" key="6">
    <source>
        <dbReference type="Pfam" id="PF12698"/>
    </source>
</evidence>
<proteinExistence type="predicted"/>
<feature type="transmembrane region" description="Helical" evidence="5">
    <location>
        <begin position="21"/>
        <end position="40"/>
    </location>
</feature>
<feature type="transmembrane region" description="Helical" evidence="5">
    <location>
        <begin position="288"/>
        <end position="304"/>
    </location>
</feature>
<feature type="transmembrane region" description="Helical" evidence="5">
    <location>
        <begin position="210"/>
        <end position="231"/>
    </location>
</feature>
<gene>
    <name evidence="7" type="ORF">ACFO3I_04230</name>
</gene>
<feature type="domain" description="ABC-2 type transporter transmembrane" evidence="6">
    <location>
        <begin position="118"/>
        <end position="350"/>
    </location>
</feature>
<keyword evidence="4 5" id="KW-0472">Membrane</keyword>
<evidence type="ECO:0000256" key="3">
    <source>
        <dbReference type="ARBA" id="ARBA00022989"/>
    </source>
</evidence>
<feature type="transmembrane region" description="Helical" evidence="5">
    <location>
        <begin position="335"/>
        <end position="354"/>
    </location>
</feature>
<accession>A0ABV9JID7</accession>
<evidence type="ECO:0000313" key="7">
    <source>
        <dbReference type="EMBL" id="MFC4654231.1"/>
    </source>
</evidence>
<evidence type="ECO:0000256" key="5">
    <source>
        <dbReference type="SAM" id="Phobius"/>
    </source>
</evidence>
<evidence type="ECO:0000313" key="8">
    <source>
        <dbReference type="Proteomes" id="UP001595962"/>
    </source>
</evidence>
<feature type="transmembrane region" description="Helical" evidence="5">
    <location>
        <begin position="251"/>
        <end position="276"/>
    </location>
</feature>
<evidence type="ECO:0000256" key="2">
    <source>
        <dbReference type="ARBA" id="ARBA00022692"/>
    </source>
</evidence>
<dbReference type="Pfam" id="PF12698">
    <property type="entry name" value="ABC2_membrane_3"/>
    <property type="match status" value="1"/>
</dbReference>
<dbReference type="Proteomes" id="UP001595962">
    <property type="component" value="Unassembled WGS sequence"/>
</dbReference>
<name>A0ABV9JID7_9GAMM</name>
<feature type="transmembrane region" description="Helical" evidence="5">
    <location>
        <begin position="160"/>
        <end position="181"/>
    </location>
</feature>
<comment type="caution">
    <text evidence="7">The sequence shown here is derived from an EMBL/GenBank/DDBJ whole genome shotgun (WGS) entry which is preliminary data.</text>
</comment>
<comment type="subcellular location">
    <subcellularLocation>
        <location evidence="1">Membrane</location>
        <topology evidence="1">Multi-pass membrane protein</topology>
    </subcellularLocation>
</comment>
<keyword evidence="8" id="KW-1185">Reference proteome</keyword>
<dbReference type="RefSeq" id="WP_377332022.1">
    <property type="nucleotide sequence ID" value="NZ_JBHSGB010000005.1"/>
</dbReference>